<keyword evidence="1" id="KW-0597">Phosphoprotein</keyword>
<sequence length="203" mass="21756">MRYQGRITTWKDDKGFGFITPNGGGEQVFVHISTLSSRRRPQGGEIVTYELAMDGKGRSRAKAVAFVGKPSSCSGAAAHGIFPVLFTICFLVFILAAVLAGRLPAVVLALYGAASSVTFLVYALDKSAASRNAWRTQESTLHALALMGGWPGAVAAQRLLRHKSAKKSFQITFWGTVMLNCGLLGWLLSPSGTRMLYSVLSVA</sequence>
<dbReference type="EMBL" id="JAUYVH010000001">
    <property type="protein sequence ID" value="MDQ9169113.1"/>
    <property type="molecule type" value="Genomic_DNA"/>
</dbReference>
<dbReference type="Pfam" id="PF06961">
    <property type="entry name" value="DUF1294"/>
    <property type="match status" value="1"/>
</dbReference>
<feature type="transmembrane region" description="Helical" evidence="2">
    <location>
        <begin position="168"/>
        <end position="188"/>
    </location>
</feature>
<reference evidence="4 5" key="1">
    <citation type="submission" date="2023-08" db="EMBL/GenBank/DDBJ databases">
        <title>Oxalobacteraceae gen .nov., isolated from river sludge outside the plant.</title>
        <authorList>
            <person name="Zhao S.Y."/>
        </authorList>
    </citation>
    <scope>NUCLEOTIDE SEQUENCE [LARGE SCALE GENOMIC DNA]</scope>
    <source>
        <strain evidence="4 5">R-40</strain>
    </source>
</reference>
<dbReference type="InterPro" id="IPR011129">
    <property type="entry name" value="CSD"/>
</dbReference>
<dbReference type="InterPro" id="IPR002059">
    <property type="entry name" value="CSP_DNA-bd"/>
</dbReference>
<accession>A0ABU1BJC2</accession>
<evidence type="ECO:0000313" key="4">
    <source>
        <dbReference type="EMBL" id="MDQ9169113.1"/>
    </source>
</evidence>
<name>A0ABU1BJC2_9BURK</name>
<dbReference type="SUPFAM" id="SSF50249">
    <property type="entry name" value="Nucleic acid-binding proteins"/>
    <property type="match status" value="1"/>
</dbReference>
<dbReference type="InterPro" id="IPR052069">
    <property type="entry name" value="Ca-reg_mRNA-binding_domain"/>
</dbReference>
<feature type="transmembrane region" description="Helical" evidence="2">
    <location>
        <begin position="105"/>
        <end position="124"/>
    </location>
</feature>
<dbReference type="PROSITE" id="PS51857">
    <property type="entry name" value="CSD_2"/>
    <property type="match status" value="1"/>
</dbReference>
<dbReference type="Pfam" id="PF00313">
    <property type="entry name" value="CSD"/>
    <property type="match status" value="1"/>
</dbReference>
<dbReference type="PANTHER" id="PTHR12962">
    <property type="entry name" value="CALCIUM-REGULATED HEAT STABLE PROTEIN CRHSP-24-RELATED"/>
    <property type="match status" value="1"/>
</dbReference>
<gene>
    <name evidence="4" type="ORF">Q8A64_01680</name>
</gene>
<dbReference type="RefSeq" id="WP_338434935.1">
    <property type="nucleotide sequence ID" value="NZ_JAUYVH010000001.1"/>
</dbReference>
<dbReference type="PANTHER" id="PTHR12962:SF1">
    <property type="entry name" value="COLD SHOCK DOMAIN-CONTAINING PROTEIN CG9705"/>
    <property type="match status" value="1"/>
</dbReference>
<keyword evidence="5" id="KW-1185">Reference proteome</keyword>
<dbReference type="InterPro" id="IPR010718">
    <property type="entry name" value="DUF1294"/>
</dbReference>
<proteinExistence type="predicted"/>
<organism evidence="4 5">
    <name type="scientific">Keguizhuia sedimenti</name>
    <dbReference type="NCBI Taxonomy" id="3064264"/>
    <lineage>
        <taxon>Bacteria</taxon>
        <taxon>Pseudomonadati</taxon>
        <taxon>Pseudomonadota</taxon>
        <taxon>Betaproteobacteria</taxon>
        <taxon>Burkholderiales</taxon>
        <taxon>Oxalobacteraceae</taxon>
        <taxon>Keguizhuia</taxon>
    </lineage>
</organism>
<feature type="domain" description="CSD" evidence="3">
    <location>
        <begin position="2"/>
        <end position="66"/>
    </location>
</feature>
<evidence type="ECO:0000256" key="1">
    <source>
        <dbReference type="ARBA" id="ARBA00022553"/>
    </source>
</evidence>
<comment type="caution">
    <text evidence="4">The sequence shown here is derived from an EMBL/GenBank/DDBJ whole genome shotgun (WGS) entry which is preliminary data.</text>
</comment>
<keyword evidence="2" id="KW-1133">Transmembrane helix</keyword>
<dbReference type="InterPro" id="IPR012340">
    <property type="entry name" value="NA-bd_OB-fold"/>
</dbReference>
<keyword evidence="2" id="KW-0812">Transmembrane</keyword>
<evidence type="ECO:0000313" key="5">
    <source>
        <dbReference type="Proteomes" id="UP001225596"/>
    </source>
</evidence>
<dbReference type="Gene3D" id="2.40.50.140">
    <property type="entry name" value="Nucleic acid-binding proteins"/>
    <property type="match status" value="1"/>
</dbReference>
<dbReference type="Proteomes" id="UP001225596">
    <property type="component" value="Unassembled WGS sequence"/>
</dbReference>
<keyword evidence="2" id="KW-0472">Membrane</keyword>
<protein>
    <submittedName>
        <fullName evidence="4">Cold shock and DUF1294 domain-containing protein</fullName>
    </submittedName>
</protein>
<feature type="transmembrane region" description="Helical" evidence="2">
    <location>
        <begin position="76"/>
        <end position="99"/>
    </location>
</feature>
<dbReference type="SMART" id="SM00357">
    <property type="entry name" value="CSP"/>
    <property type="match status" value="1"/>
</dbReference>
<evidence type="ECO:0000256" key="2">
    <source>
        <dbReference type="SAM" id="Phobius"/>
    </source>
</evidence>
<dbReference type="CDD" id="cd04458">
    <property type="entry name" value="CSP_CDS"/>
    <property type="match status" value="1"/>
</dbReference>
<evidence type="ECO:0000259" key="3">
    <source>
        <dbReference type="PROSITE" id="PS51857"/>
    </source>
</evidence>